<evidence type="ECO:0000313" key="3">
    <source>
        <dbReference type="Proteomes" id="UP000807306"/>
    </source>
</evidence>
<sequence length="461" mass="52979">MKLHPYQQEVPYMQAYNHVSLDSGRNMVLLLQRLSGGSPTFHDYGPDHPSTVLDLGCGPGYWAQQAAALWPTSQITGFDLVDMISTSCRLPSNVKFVQGDFLNFALPFESFAFELVRMSDLSLCIPHDKWDLLLSEVKRVLKIGGRLELIDDEIFFPYRNQDLALTRRHPSDCDKLRFSSQNLNGSRVLSFQDTEGNTYPIFCRKSLFNKPGSVISPLGEVRSQKLVRASRDLEIVFERMLLERYKIHVRPADFLLGFLRSTFGKPGSRCKTYKLKLPKTSEREIGPLRQPDVTRGQDNARIQRFGIKWPFPSIFKRKRILGLITKFYAPRNDPLRYRARSPSTTQPTFALMAASSTYLGMSAEEVEMHACKYIHTLLGCRAALKDFVQQFRGDDGEVCVNDQEFDEELWQYECFRRARLDLPNECFDLGLPPKAKRRAIVSEASIEIRRIKVYEVVKRKP</sequence>
<dbReference type="InterPro" id="IPR029063">
    <property type="entry name" value="SAM-dependent_MTases_sf"/>
</dbReference>
<protein>
    <recommendedName>
        <fullName evidence="1">Methyltransferase domain-containing protein</fullName>
    </recommendedName>
</protein>
<dbReference type="Proteomes" id="UP000807306">
    <property type="component" value="Unassembled WGS sequence"/>
</dbReference>
<accession>A0A9P6JJS3</accession>
<reference evidence="2" key="1">
    <citation type="submission" date="2020-11" db="EMBL/GenBank/DDBJ databases">
        <authorList>
            <consortium name="DOE Joint Genome Institute"/>
            <person name="Ahrendt S."/>
            <person name="Riley R."/>
            <person name="Andreopoulos W."/>
            <person name="Labutti K."/>
            <person name="Pangilinan J."/>
            <person name="Ruiz-Duenas F.J."/>
            <person name="Barrasa J.M."/>
            <person name="Sanchez-Garcia M."/>
            <person name="Camarero S."/>
            <person name="Miyauchi S."/>
            <person name="Serrano A."/>
            <person name="Linde D."/>
            <person name="Babiker R."/>
            <person name="Drula E."/>
            <person name="Ayuso-Fernandez I."/>
            <person name="Pacheco R."/>
            <person name="Padilla G."/>
            <person name="Ferreira P."/>
            <person name="Barriuso J."/>
            <person name="Kellner H."/>
            <person name="Castanera R."/>
            <person name="Alfaro M."/>
            <person name="Ramirez L."/>
            <person name="Pisabarro A.G."/>
            <person name="Kuo A."/>
            <person name="Tritt A."/>
            <person name="Lipzen A."/>
            <person name="He G."/>
            <person name="Yan M."/>
            <person name="Ng V."/>
            <person name="Cullen D."/>
            <person name="Martin F."/>
            <person name="Rosso M.-N."/>
            <person name="Henrissat B."/>
            <person name="Hibbett D."/>
            <person name="Martinez A.T."/>
            <person name="Grigoriev I.V."/>
        </authorList>
    </citation>
    <scope>NUCLEOTIDE SEQUENCE</scope>
    <source>
        <strain evidence="2">CBS 506.95</strain>
    </source>
</reference>
<dbReference type="InterPro" id="IPR041698">
    <property type="entry name" value="Methyltransf_25"/>
</dbReference>
<name>A0A9P6JJS3_9AGAR</name>
<gene>
    <name evidence="2" type="ORF">CPB83DRAFT_898872</name>
</gene>
<dbReference type="Pfam" id="PF13649">
    <property type="entry name" value="Methyltransf_25"/>
    <property type="match status" value="1"/>
</dbReference>
<dbReference type="CDD" id="cd02440">
    <property type="entry name" value="AdoMet_MTases"/>
    <property type="match status" value="1"/>
</dbReference>
<dbReference type="EMBL" id="MU157920">
    <property type="protein sequence ID" value="KAF9523293.1"/>
    <property type="molecule type" value="Genomic_DNA"/>
</dbReference>
<evidence type="ECO:0000313" key="2">
    <source>
        <dbReference type="EMBL" id="KAF9523293.1"/>
    </source>
</evidence>
<dbReference type="Gene3D" id="3.40.50.150">
    <property type="entry name" value="Vaccinia Virus protein VP39"/>
    <property type="match status" value="1"/>
</dbReference>
<keyword evidence="3" id="KW-1185">Reference proteome</keyword>
<dbReference type="SUPFAM" id="SSF53335">
    <property type="entry name" value="S-adenosyl-L-methionine-dependent methyltransferases"/>
    <property type="match status" value="1"/>
</dbReference>
<dbReference type="PANTHER" id="PTHR43591">
    <property type="entry name" value="METHYLTRANSFERASE"/>
    <property type="match status" value="1"/>
</dbReference>
<dbReference type="OrthoDB" id="2013972at2759"/>
<feature type="domain" description="Methyltransferase" evidence="1">
    <location>
        <begin position="52"/>
        <end position="145"/>
    </location>
</feature>
<comment type="caution">
    <text evidence="2">The sequence shown here is derived from an EMBL/GenBank/DDBJ whole genome shotgun (WGS) entry which is preliminary data.</text>
</comment>
<dbReference type="GO" id="GO:0008168">
    <property type="term" value="F:methyltransferase activity"/>
    <property type="evidence" value="ECO:0007669"/>
    <property type="project" value="TreeGrafter"/>
</dbReference>
<dbReference type="PANTHER" id="PTHR43591:SF24">
    <property type="entry name" value="2-METHOXY-6-POLYPRENYL-1,4-BENZOQUINOL METHYLASE, MITOCHONDRIAL"/>
    <property type="match status" value="1"/>
</dbReference>
<organism evidence="2 3">
    <name type="scientific">Crepidotus variabilis</name>
    <dbReference type="NCBI Taxonomy" id="179855"/>
    <lineage>
        <taxon>Eukaryota</taxon>
        <taxon>Fungi</taxon>
        <taxon>Dikarya</taxon>
        <taxon>Basidiomycota</taxon>
        <taxon>Agaricomycotina</taxon>
        <taxon>Agaricomycetes</taxon>
        <taxon>Agaricomycetidae</taxon>
        <taxon>Agaricales</taxon>
        <taxon>Agaricineae</taxon>
        <taxon>Crepidotaceae</taxon>
        <taxon>Crepidotus</taxon>
    </lineage>
</organism>
<proteinExistence type="predicted"/>
<evidence type="ECO:0000259" key="1">
    <source>
        <dbReference type="Pfam" id="PF13649"/>
    </source>
</evidence>
<dbReference type="AlphaFoldDB" id="A0A9P6JJS3"/>